<dbReference type="SMART" id="SM00463">
    <property type="entry name" value="SMR"/>
    <property type="match status" value="1"/>
</dbReference>
<dbReference type="Proteomes" id="UP000230791">
    <property type="component" value="Unassembled WGS sequence"/>
</dbReference>
<dbReference type="SUPFAM" id="SSF160443">
    <property type="entry name" value="SMR domain-like"/>
    <property type="match status" value="1"/>
</dbReference>
<dbReference type="PANTHER" id="PTHR35562:SF2">
    <property type="entry name" value="DNA ENDONUCLEASE SMRA-RELATED"/>
    <property type="match status" value="1"/>
</dbReference>
<dbReference type="PANTHER" id="PTHR35562">
    <property type="entry name" value="DNA ENDONUCLEASE SMRA-RELATED"/>
    <property type="match status" value="1"/>
</dbReference>
<evidence type="ECO:0000313" key="3">
    <source>
        <dbReference type="Proteomes" id="UP000230791"/>
    </source>
</evidence>
<protein>
    <submittedName>
        <fullName evidence="2">Smr domain-containing protein</fullName>
    </submittedName>
</protein>
<dbReference type="OrthoDB" id="7165597at2"/>
<organism evidence="2 3">
    <name type="scientific">Bartonella tribocorum</name>
    <dbReference type="NCBI Taxonomy" id="85701"/>
    <lineage>
        <taxon>Bacteria</taxon>
        <taxon>Pseudomonadati</taxon>
        <taxon>Pseudomonadota</taxon>
        <taxon>Alphaproteobacteria</taxon>
        <taxon>Hyphomicrobiales</taxon>
        <taxon>Bartonellaceae</taxon>
        <taxon>Bartonella</taxon>
    </lineage>
</organism>
<dbReference type="AlphaFoldDB" id="A0A2M6UXT9"/>
<dbReference type="InterPro" id="IPR036063">
    <property type="entry name" value="Smr_dom_sf"/>
</dbReference>
<dbReference type="PROSITE" id="PS50828">
    <property type="entry name" value="SMR"/>
    <property type="match status" value="1"/>
</dbReference>
<gene>
    <name evidence="2" type="ORF">CEV08_00110</name>
</gene>
<accession>A0A2M6UXT9</accession>
<feature type="domain" description="Smr" evidence="1">
    <location>
        <begin position="108"/>
        <end position="191"/>
    </location>
</feature>
<evidence type="ECO:0000259" key="1">
    <source>
        <dbReference type="PROSITE" id="PS50828"/>
    </source>
</evidence>
<dbReference type="RefSeq" id="WP_100129766.1">
    <property type="nucleotide sequence ID" value="NZ_CADDYJ010000001.1"/>
</dbReference>
<proteinExistence type="predicted"/>
<dbReference type="InterPro" id="IPR002625">
    <property type="entry name" value="Smr_dom"/>
</dbReference>
<reference evidence="2 3" key="1">
    <citation type="submission" date="2017-06" db="EMBL/GenBank/DDBJ databases">
        <title>Draft genome of Bartonella tribocorum C635.</title>
        <authorList>
            <person name="Hadjadj L."/>
            <person name="Jiyipong T."/>
            <person name="Diene S.M."/>
            <person name="Morand S."/>
            <person name="Rolain J.-M."/>
        </authorList>
    </citation>
    <scope>NUCLEOTIDE SEQUENCE [LARGE SCALE GENOMIC DNA]</scope>
    <source>
        <strain evidence="2 3">C635</strain>
    </source>
</reference>
<sequence length="199" mass="23118">MSSTEWRQKKDLLVSQDHLLWERICRTITPLHGKKPSSISDISETIANINDQKQGITQILSAFQENKQHAKIIKKEKRAVTQAHKIHFFDHVAHRKISQGRYPLEARLDLHGYMQEEAYFFLKKFLQSSQQNGLRYVLVITGKGRSVGSDGALYRFVPYWLSTPAFRYYVHAFEQAARQHGGEGALYVWLRRFVSEKGI</sequence>
<dbReference type="Pfam" id="PF01713">
    <property type="entry name" value="Smr"/>
    <property type="match status" value="1"/>
</dbReference>
<evidence type="ECO:0000313" key="2">
    <source>
        <dbReference type="EMBL" id="PIT71011.1"/>
    </source>
</evidence>
<dbReference type="EMBL" id="NJPP01000001">
    <property type="protein sequence ID" value="PIT71011.1"/>
    <property type="molecule type" value="Genomic_DNA"/>
</dbReference>
<name>A0A2M6UXT9_9HYPH</name>
<comment type="caution">
    <text evidence="2">The sequence shown here is derived from an EMBL/GenBank/DDBJ whole genome shotgun (WGS) entry which is preliminary data.</text>
</comment>
<dbReference type="Gene3D" id="3.30.1370.110">
    <property type="match status" value="1"/>
</dbReference>